<evidence type="ECO:0000256" key="6">
    <source>
        <dbReference type="ARBA" id="ARBA00022827"/>
    </source>
</evidence>
<dbReference type="SUPFAM" id="SSF51905">
    <property type="entry name" value="FAD/NAD(P)-binding domain"/>
    <property type="match status" value="1"/>
</dbReference>
<evidence type="ECO:0000256" key="4">
    <source>
        <dbReference type="ARBA" id="ARBA00022714"/>
    </source>
</evidence>
<comment type="similarity">
    <text evidence="2">Belongs to the FAD-dependent oxidoreductase family.</text>
</comment>
<evidence type="ECO:0000313" key="14">
    <source>
        <dbReference type="Proteomes" id="UP001295684"/>
    </source>
</evidence>
<keyword evidence="3" id="KW-0285">Flavoprotein</keyword>
<comment type="cofactor">
    <cofactor evidence="1">
        <name>FAD</name>
        <dbReference type="ChEBI" id="CHEBI:57692"/>
    </cofactor>
</comment>
<dbReference type="CDD" id="cd22249">
    <property type="entry name" value="UDM1_RNF168_RNF169-like"/>
    <property type="match status" value="1"/>
</dbReference>
<dbReference type="InterPro" id="IPR050446">
    <property type="entry name" value="FAD-oxidoreductase/Apoptosis"/>
</dbReference>
<evidence type="ECO:0000256" key="5">
    <source>
        <dbReference type="ARBA" id="ARBA00022723"/>
    </source>
</evidence>
<feature type="domain" description="Rieske" evidence="12">
    <location>
        <begin position="221"/>
        <end position="293"/>
    </location>
</feature>
<evidence type="ECO:0000256" key="9">
    <source>
        <dbReference type="ARBA" id="ARBA00023014"/>
    </source>
</evidence>
<dbReference type="AlphaFoldDB" id="A0AAD1Y4I7"/>
<dbReference type="GO" id="GO:0051537">
    <property type="term" value="F:2 iron, 2 sulfur cluster binding"/>
    <property type="evidence" value="ECO:0007669"/>
    <property type="project" value="UniProtKB-KW"/>
</dbReference>
<reference evidence="13" key="1">
    <citation type="submission" date="2023-07" db="EMBL/GenBank/DDBJ databases">
        <authorList>
            <consortium name="AG Swart"/>
            <person name="Singh M."/>
            <person name="Singh A."/>
            <person name="Seah K."/>
            <person name="Emmerich C."/>
        </authorList>
    </citation>
    <scope>NUCLEOTIDE SEQUENCE</scope>
    <source>
        <strain evidence="13">DP1</strain>
    </source>
</reference>
<evidence type="ECO:0000256" key="1">
    <source>
        <dbReference type="ARBA" id="ARBA00001974"/>
    </source>
</evidence>
<keyword evidence="14" id="KW-1185">Reference proteome</keyword>
<dbReference type="Proteomes" id="UP001295684">
    <property type="component" value="Unassembled WGS sequence"/>
</dbReference>
<evidence type="ECO:0000256" key="3">
    <source>
        <dbReference type="ARBA" id="ARBA00022630"/>
    </source>
</evidence>
<proteinExistence type="inferred from homology"/>
<keyword evidence="10" id="KW-0175">Coiled coil</keyword>
<dbReference type="Gene3D" id="3.50.50.60">
    <property type="entry name" value="FAD/NAD(P)-binding domain"/>
    <property type="match status" value="2"/>
</dbReference>
<dbReference type="Pfam" id="PF07992">
    <property type="entry name" value="Pyr_redox_2"/>
    <property type="match status" value="1"/>
</dbReference>
<evidence type="ECO:0000256" key="8">
    <source>
        <dbReference type="ARBA" id="ARBA00023004"/>
    </source>
</evidence>
<dbReference type="GO" id="GO:0046872">
    <property type="term" value="F:metal ion binding"/>
    <property type="evidence" value="ECO:0007669"/>
    <property type="project" value="UniProtKB-KW"/>
</dbReference>
<keyword evidence="5" id="KW-0479">Metal-binding</keyword>
<dbReference type="InterPro" id="IPR016156">
    <property type="entry name" value="FAD/NAD-linked_Rdtase_dimer_sf"/>
</dbReference>
<accession>A0AAD1Y4I7</accession>
<dbReference type="Gene3D" id="2.102.10.10">
    <property type="entry name" value="Rieske [2Fe-2S] iron-sulphur domain"/>
    <property type="match status" value="1"/>
</dbReference>
<gene>
    <name evidence="13" type="ORF">ECRASSUSDP1_LOCUS25929</name>
</gene>
<sequence length="830" mass="95399">MNSIFRRLSKRSIHPLYKNNPNIHKIFLHRSLSSINSNKILTSSSQTSSHSKEPASNFKLKLLLLTLGLAPFLTKSFSPAPECQDPSQNNQNPSENSSKTPHPSIPRTEQIYESLGKSTPNFYVSSTFDLHNMIQEEKLTMKKELEEASEEEIRRLGSMSDKQIESMKGVGEKENELVKKGGLMYRNITVLEKGMLKNNMKVQISICDPDDPDSYQPMNKVLIFNRDGKYYCTGSYCGYDFTDLNDGIFIGNKIICPTCSSAYNIENGLADIGPTLRNITSFPIQVRQKDVNLIVPDHIPAFSMRETLEREDIDPRVYIIIGDSEAALSAVITLRYSFTGRIIVLPTSSSGAFENKEIFPRKFGPLNKAEVFLVEPDLFQKAKVDVISASILKIDHDNMTVHFSNDEKVEFDGILFAGSATKDVPSKFSNVYTISDYETHATVHNEVIKAKNVCVFGGTFEAYQQAISIRNYLNMIKLEDVKITLFERDTNEFIRTVGPEVGNRIINEFKKHKISVLRNIDVTHTEGDHKLKAIYFKHKGFQKEYFIAPDVCINEGELKEVDHKYHNTIFFDKPKWRPTVDDYGAFKIDRNFSIMIGFVQRGMLACGQNALHRSFLGNGTVRTPNTGYNVQAGYIAALLMLHKTIKFEHLPLQRMTIGDKELYYYGERMNHFDDAIIEGDLNSDKFICYYLRNDIVCGILTFGYVNLHLYLMEAMKRLMMPCGQEIRLQKDCYKSIVDKVMKNSSEFICTKQFELAKKSQIMMVRGSDVERYSKFRTQLKSNVQEKRKKEAEERQMQKEMQDRKMKEEIDKRKIEFVQKKKDEIIKKMKE</sequence>
<feature type="compositionally biased region" description="Low complexity" evidence="11">
    <location>
        <begin position="86"/>
        <end position="98"/>
    </location>
</feature>
<dbReference type="InterPro" id="IPR036922">
    <property type="entry name" value="Rieske_2Fe-2S_sf"/>
</dbReference>
<comment type="caution">
    <text evidence="13">The sequence shown here is derived from an EMBL/GenBank/DDBJ whole genome shotgun (WGS) entry which is preliminary data.</text>
</comment>
<evidence type="ECO:0000256" key="7">
    <source>
        <dbReference type="ARBA" id="ARBA00023002"/>
    </source>
</evidence>
<dbReference type="PANTHER" id="PTHR43557:SF2">
    <property type="entry name" value="RIESKE DOMAIN-CONTAINING PROTEIN-RELATED"/>
    <property type="match status" value="1"/>
</dbReference>
<dbReference type="EMBL" id="CAMPGE010026731">
    <property type="protein sequence ID" value="CAI2384404.1"/>
    <property type="molecule type" value="Genomic_DNA"/>
</dbReference>
<evidence type="ECO:0000256" key="11">
    <source>
        <dbReference type="SAM" id="MobiDB-lite"/>
    </source>
</evidence>
<dbReference type="InterPro" id="IPR036188">
    <property type="entry name" value="FAD/NAD-bd_sf"/>
</dbReference>
<dbReference type="SUPFAM" id="SSF55424">
    <property type="entry name" value="FAD/NAD-linked reductases, dimerisation (C-terminal) domain"/>
    <property type="match status" value="1"/>
</dbReference>
<keyword evidence="7" id="KW-0560">Oxidoreductase</keyword>
<dbReference type="PANTHER" id="PTHR43557">
    <property type="entry name" value="APOPTOSIS-INDUCING FACTOR 1"/>
    <property type="match status" value="1"/>
</dbReference>
<evidence type="ECO:0000256" key="2">
    <source>
        <dbReference type="ARBA" id="ARBA00006442"/>
    </source>
</evidence>
<dbReference type="SUPFAM" id="SSF50022">
    <property type="entry name" value="ISP domain"/>
    <property type="match status" value="1"/>
</dbReference>
<dbReference type="InterPro" id="IPR017941">
    <property type="entry name" value="Rieske_2Fe-2S"/>
</dbReference>
<dbReference type="GO" id="GO:0005737">
    <property type="term" value="C:cytoplasm"/>
    <property type="evidence" value="ECO:0007669"/>
    <property type="project" value="TreeGrafter"/>
</dbReference>
<dbReference type="GO" id="GO:0016651">
    <property type="term" value="F:oxidoreductase activity, acting on NAD(P)H"/>
    <property type="evidence" value="ECO:0007669"/>
    <property type="project" value="TreeGrafter"/>
</dbReference>
<organism evidence="13 14">
    <name type="scientific">Euplotes crassus</name>
    <dbReference type="NCBI Taxonomy" id="5936"/>
    <lineage>
        <taxon>Eukaryota</taxon>
        <taxon>Sar</taxon>
        <taxon>Alveolata</taxon>
        <taxon>Ciliophora</taxon>
        <taxon>Intramacronucleata</taxon>
        <taxon>Spirotrichea</taxon>
        <taxon>Hypotrichia</taxon>
        <taxon>Euplotida</taxon>
        <taxon>Euplotidae</taxon>
        <taxon>Moneuplotes</taxon>
    </lineage>
</organism>
<dbReference type="InterPro" id="IPR023753">
    <property type="entry name" value="FAD/NAD-binding_dom"/>
</dbReference>
<evidence type="ECO:0000256" key="10">
    <source>
        <dbReference type="SAM" id="Coils"/>
    </source>
</evidence>
<keyword evidence="8" id="KW-0408">Iron</keyword>
<protein>
    <recommendedName>
        <fullName evidence="12">Rieske domain-containing protein</fullName>
    </recommendedName>
</protein>
<feature type="region of interest" description="Disordered" evidence="11">
    <location>
        <begin position="78"/>
        <end position="106"/>
    </location>
</feature>
<keyword evidence="4" id="KW-0001">2Fe-2S</keyword>
<dbReference type="PROSITE" id="PS51296">
    <property type="entry name" value="RIESKE"/>
    <property type="match status" value="1"/>
</dbReference>
<feature type="region of interest" description="Disordered" evidence="11">
    <location>
        <begin position="783"/>
        <end position="807"/>
    </location>
</feature>
<keyword evidence="6" id="KW-0274">FAD</keyword>
<name>A0AAD1Y4I7_EUPCR</name>
<keyword evidence="9" id="KW-0411">Iron-sulfur</keyword>
<evidence type="ECO:0000259" key="12">
    <source>
        <dbReference type="PROSITE" id="PS51296"/>
    </source>
</evidence>
<evidence type="ECO:0000313" key="13">
    <source>
        <dbReference type="EMBL" id="CAI2384404.1"/>
    </source>
</evidence>
<feature type="coiled-coil region" evidence="10">
    <location>
        <begin position="131"/>
        <end position="162"/>
    </location>
</feature>